<keyword evidence="1" id="KW-1133">Transmembrane helix</keyword>
<feature type="transmembrane region" description="Helical" evidence="1">
    <location>
        <begin position="557"/>
        <end position="580"/>
    </location>
</feature>
<sequence length="622" mass="70567">MSPRKLLLAQKTVCSMLRRLILLPTFRFGMPLQGGMAVGNTVCCSTFPSDPSSTHVALKCEDLRETTLVASPLSENTNWFGDERKAIIHSPRKAPGALTEEEEEGFMVKKYFNEVEDAPELSQVVEGLYPVSVDDSERYERRVTIPKGSSDDFLIPFPMEPCTQSIPPSPWVRCVHPEGAVYFWDSGRRIVTDADILNDAVCGLVENRLKMIQDYIVKYDIVSARLMHVHLYLEHYPKTSSFGYYFVDHIKQTLFWLDTKYGHPIVKELQTPSPSLRHVGFELRSQYWFHNEYFPHLLCLSNETLSELQDTLWHAVGDLLTSSGSTYPFTLAETKDMQRLVAEFVSHHRESSSGCGSGYHRGGSSLSNGIDVGARTIVCRFLGILLHHRFLNFHGEMHARLNRDQSVFQKTKRTWFMSLVSPLLLYAPETYLQNIQSLAVDGLVDKPSWNRLTSNLTEEWKESILYATVLLTSNVSFLAIQSLDDSGIGAVVLGLSLSRQYRTTLKRDFFANRSATALGFETLAIMHSLPHTLLVCAMVTFFLAFSIMCYQSRDKVAIAILTAAWVTTVLFLLWCISMSYESTLYEAFVWPSRKFNELKHLIGEKLKSRSTIKEHVSEEASV</sequence>
<evidence type="ECO:0008006" key="4">
    <source>
        <dbReference type="Google" id="ProtNLM"/>
    </source>
</evidence>
<evidence type="ECO:0000313" key="3">
    <source>
        <dbReference type="Proteomes" id="UP000629468"/>
    </source>
</evidence>
<accession>A0A8H7C5Z1</accession>
<dbReference type="Proteomes" id="UP000629468">
    <property type="component" value="Unassembled WGS sequence"/>
</dbReference>
<gene>
    <name evidence="2" type="ORF">Agabi119p4_8054</name>
</gene>
<proteinExistence type="predicted"/>
<comment type="caution">
    <text evidence="2">The sequence shown here is derived from an EMBL/GenBank/DDBJ whole genome shotgun (WGS) entry which is preliminary data.</text>
</comment>
<keyword evidence="1" id="KW-0812">Transmembrane</keyword>
<organism evidence="2 3">
    <name type="scientific">Agaricus bisporus var. burnettii</name>
    <dbReference type="NCBI Taxonomy" id="192524"/>
    <lineage>
        <taxon>Eukaryota</taxon>
        <taxon>Fungi</taxon>
        <taxon>Dikarya</taxon>
        <taxon>Basidiomycota</taxon>
        <taxon>Agaricomycotina</taxon>
        <taxon>Agaricomycetes</taxon>
        <taxon>Agaricomycetidae</taxon>
        <taxon>Agaricales</taxon>
        <taxon>Agaricineae</taxon>
        <taxon>Agaricaceae</taxon>
        <taxon>Agaricus</taxon>
    </lineage>
</organism>
<evidence type="ECO:0000256" key="1">
    <source>
        <dbReference type="SAM" id="Phobius"/>
    </source>
</evidence>
<evidence type="ECO:0000313" key="2">
    <source>
        <dbReference type="EMBL" id="KAF7763517.1"/>
    </source>
</evidence>
<keyword evidence="1" id="KW-0472">Membrane</keyword>
<feature type="transmembrane region" description="Helical" evidence="1">
    <location>
        <begin position="529"/>
        <end position="550"/>
    </location>
</feature>
<reference evidence="2 3" key="1">
    <citation type="journal article" name="Sci. Rep.">
        <title>Telomere-to-telomere assembled and centromere annotated genomes of the two main subspecies of the button mushroom Agaricus bisporus reveal especially polymorphic chromosome ends.</title>
        <authorList>
            <person name="Sonnenberg A.S.M."/>
            <person name="Sedaghat-Telgerd N."/>
            <person name="Lavrijssen B."/>
            <person name="Ohm R.A."/>
            <person name="Hendrickx P.M."/>
            <person name="Scholtmeijer K."/>
            <person name="Baars J.J.P."/>
            <person name="van Peer A."/>
        </authorList>
    </citation>
    <scope>NUCLEOTIDE SEQUENCE [LARGE SCALE GENOMIC DNA]</scope>
    <source>
        <strain evidence="2 3">H119_p4</strain>
    </source>
</reference>
<dbReference type="EMBL" id="JABXXO010000011">
    <property type="protein sequence ID" value="KAF7763517.1"/>
    <property type="molecule type" value="Genomic_DNA"/>
</dbReference>
<dbReference type="AlphaFoldDB" id="A0A8H7C5Z1"/>
<name>A0A8H7C5Z1_AGABI</name>
<protein>
    <recommendedName>
        <fullName evidence="4">WW domain-containing protein</fullName>
    </recommendedName>
</protein>